<name>A0ABS1V7Q5_9PROT</name>
<reference evidence="1 2" key="1">
    <citation type="submission" date="2021-01" db="EMBL/GenBank/DDBJ databases">
        <title>Belnapia mucosa sp. nov. and Belnapia arida sp. nov., isolated from the Tabernas Desert (Almeria, Spain).</title>
        <authorList>
            <person name="Molina-Menor E."/>
            <person name="Vidal-Verdu A."/>
            <person name="Calonge A."/>
            <person name="Satari L."/>
            <person name="Pereto Magraner J."/>
            <person name="Porcar Miralles M."/>
        </authorList>
    </citation>
    <scope>NUCLEOTIDE SEQUENCE [LARGE SCALE GENOMIC DNA]</scope>
    <source>
        <strain evidence="1 2">T6</strain>
    </source>
</reference>
<sequence length="98" mass="10021">MTAPNDAGSARDVTDADGVTWSCIQAFADLGKDAANAEAARVAGAPDRFHVVRTPSGGARSVRIALPGGWEQAASEKDILAAIDKARGEGQGKDSRNG</sequence>
<dbReference type="Proteomes" id="UP000606490">
    <property type="component" value="Unassembled WGS sequence"/>
</dbReference>
<comment type="caution">
    <text evidence="1">The sequence shown here is derived from an EMBL/GenBank/DDBJ whole genome shotgun (WGS) entry which is preliminary data.</text>
</comment>
<organism evidence="1 2">
    <name type="scientific">Belnapia mucosa</name>
    <dbReference type="NCBI Taxonomy" id="2804532"/>
    <lineage>
        <taxon>Bacteria</taxon>
        <taxon>Pseudomonadati</taxon>
        <taxon>Pseudomonadota</taxon>
        <taxon>Alphaproteobacteria</taxon>
        <taxon>Acetobacterales</taxon>
        <taxon>Roseomonadaceae</taxon>
        <taxon>Belnapia</taxon>
    </lineage>
</organism>
<keyword evidence="2" id="KW-1185">Reference proteome</keyword>
<proteinExistence type="predicted"/>
<accession>A0ABS1V7Q5</accession>
<dbReference type="EMBL" id="JAEUXJ010000010">
    <property type="protein sequence ID" value="MBL6457695.1"/>
    <property type="molecule type" value="Genomic_DNA"/>
</dbReference>
<dbReference type="RefSeq" id="WP_202827443.1">
    <property type="nucleotide sequence ID" value="NZ_JAEUXJ010000010.1"/>
</dbReference>
<evidence type="ECO:0000313" key="2">
    <source>
        <dbReference type="Proteomes" id="UP000606490"/>
    </source>
</evidence>
<protein>
    <submittedName>
        <fullName evidence="1">Uncharacterized protein</fullName>
    </submittedName>
</protein>
<gene>
    <name evidence="1" type="ORF">JMJ55_20370</name>
</gene>
<evidence type="ECO:0000313" key="1">
    <source>
        <dbReference type="EMBL" id="MBL6457695.1"/>
    </source>
</evidence>